<sequence>MASAQGIDLEEQILRGHFSISDLEDAVLRCTGCAAPEACEHWLAAQEGVAAATPDYCRNAALFAELARQG</sequence>
<dbReference type="InterPro" id="IPR045601">
    <property type="entry name" value="DUF6455"/>
</dbReference>
<name>A0A8J8B6D1_9RHOB</name>
<gene>
    <name evidence="2" type="ORF">KB874_07025</name>
</gene>
<reference evidence="2" key="1">
    <citation type="submission" date="2021-04" db="EMBL/GenBank/DDBJ databases">
        <authorList>
            <person name="Yoon J."/>
        </authorList>
    </citation>
    <scope>NUCLEOTIDE SEQUENCE</scope>
    <source>
        <strain evidence="2">KMU-90</strain>
    </source>
</reference>
<dbReference type="EMBL" id="JAGTUU010000002">
    <property type="protein sequence ID" value="MBS0123886.1"/>
    <property type="molecule type" value="Genomic_DNA"/>
</dbReference>
<protein>
    <recommendedName>
        <fullName evidence="1">DUF6455 domain-containing protein</fullName>
    </recommendedName>
</protein>
<proteinExistence type="predicted"/>
<dbReference type="Pfam" id="PF20056">
    <property type="entry name" value="DUF6455"/>
    <property type="match status" value="1"/>
</dbReference>
<feature type="domain" description="DUF6455" evidence="1">
    <location>
        <begin position="1"/>
        <end position="68"/>
    </location>
</feature>
<evidence type="ECO:0000313" key="3">
    <source>
        <dbReference type="Proteomes" id="UP000681356"/>
    </source>
</evidence>
<organism evidence="2 3">
    <name type="scientific">Thetidibacter halocola</name>
    <dbReference type="NCBI Taxonomy" id="2827239"/>
    <lineage>
        <taxon>Bacteria</taxon>
        <taxon>Pseudomonadati</taxon>
        <taxon>Pseudomonadota</taxon>
        <taxon>Alphaproteobacteria</taxon>
        <taxon>Rhodobacterales</taxon>
        <taxon>Roseobacteraceae</taxon>
        <taxon>Thetidibacter</taxon>
    </lineage>
</organism>
<accession>A0A8J8B6D1</accession>
<evidence type="ECO:0000259" key="1">
    <source>
        <dbReference type="Pfam" id="PF20056"/>
    </source>
</evidence>
<dbReference type="Proteomes" id="UP000681356">
    <property type="component" value="Unassembled WGS sequence"/>
</dbReference>
<comment type="caution">
    <text evidence="2">The sequence shown here is derived from an EMBL/GenBank/DDBJ whole genome shotgun (WGS) entry which is preliminary data.</text>
</comment>
<evidence type="ECO:0000313" key="2">
    <source>
        <dbReference type="EMBL" id="MBS0123886.1"/>
    </source>
</evidence>
<keyword evidence="3" id="KW-1185">Reference proteome</keyword>
<dbReference type="AlphaFoldDB" id="A0A8J8B6D1"/>